<name>A0A964BUM2_9CYAN</name>
<feature type="non-terminal residue" evidence="2">
    <location>
        <position position="1"/>
    </location>
</feature>
<evidence type="ECO:0000313" key="3">
    <source>
        <dbReference type="Proteomes" id="UP000729733"/>
    </source>
</evidence>
<keyword evidence="1" id="KW-1133">Transmembrane helix</keyword>
<dbReference type="Proteomes" id="UP000729733">
    <property type="component" value="Unassembled WGS sequence"/>
</dbReference>
<dbReference type="AlphaFoldDB" id="A0A964BUM2"/>
<sequence length="55" mass="6178">SLNEVVASSNIYGAVNGVRTYALTEKFKSAVLVLGIYNFGFFTFRRSPPFKRCLK</sequence>
<evidence type="ECO:0000313" key="2">
    <source>
        <dbReference type="EMBL" id="MCC0179805.1"/>
    </source>
</evidence>
<protein>
    <submittedName>
        <fullName evidence="2">Uncharacterized protein</fullName>
    </submittedName>
</protein>
<proteinExistence type="predicted"/>
<organism evidence="2 3">
    <name type="scientific">Waterburya agarophytonicola KI4</name>
    <dbReference type="NCBI Taxonomy" id="2874699"/>
    <lineage>
        <taxon>Bacteria</taxon>
        <taxon>Bacillati</taxon>
        <taxon>Cyanobacteriota</taxon>
        <taxon>Cyanophyceae</taxon>
        <taxon>Pleurocapsales</taxon>
        <taxon>Hyellaceae</taxon>
        <taxon>Waterburya</taxon>
        <taxon>Waterburya agarophytonicola</taxon>
    </lineage>
</organism>
<gene>
    <name evidence="2" type="ORF">I4641_22975</name>
</gene>
<keyword evidence="3" id="KW-1185">Reference proteome</keyword>
<reference evidence="2" key="1">
    <citation type="journal article" date="2021" name="Antonie Van Leeuwenhoek">
        <title>Draft genome and description of Waterburya agarophytonicola gen. nov. sp. nov. (Pleurocapsales, Cyanobacteria): a seaweed symbiont.</title>
        <authorList>
            <person name="Bonthond G."/>
            <person name="Shalygin S."/>
            <person name="Bayer T."/>
            <person name="Weinberger F."/>
        </authorList>
    </citation>
    <scope>NUCLEOTIDE SEQUENCE</scope>
    <source>
        <strain evidence="2">KI4</strain>
    </source>
</reference>
<keyword evidence="1" id="KW-0812">Transmembrane</keyword>
<keyword evidence="1" id="KW-0472">Membrane</keyword>
<accession>A0A964BUM2</accession>
<dbReference type="EMBL" id="JADWDC010000116">
    <property type="protein sequence ID" value="MCC0179805.1"/>
    <property type="molecule type" value="Genomic_DNA"/>
</dbReference>
<evidence type="ECO:0000256" key="1">
    <source>
        <dbReference type="SAM" id="Phobius"/>
    </source>
</evidence>
<feature type="transmembrane region" description="Helical" evidence="1">
    <location>
        <begin position="27"/>
        <end position="44"/>
    </location>
</feature>
<comment type="caution">
    <text evidence="2">The sequence shown here is derived from an EMBL/GenBank/DDBJ whole genome shotgun (WGS) entry which is preliminary data.</text>
</comment>